<keyword evidence="1" id="KW-0812">Transmembrane</keyword>
<evidence type="ECO:0000313" key="3">
    <source>
        <dbReference type="EMBL" id="MBU7597922.1"/>
    </source>
</evidence>
<reference evidence="3" key="1">
    <citation type="submission" date="2021-06" db="EMBL/GenBank/DDBJ databases">
        <title>Sequencing of actinobacteria type strains.</title>
        <authorList>
            <person name="Nguyen G.-S."/>
            <person name="Wentzel A."/>
        </authorList>
    </citation>
    <scope>NUCLEOTIDE SEQUENCE</scope>
    <source>
        <strain evidence="3">P38-E01</strain>
    </source>
</reference>
<gene>
    <name evidence="3" type="ORF">JGS22_009905</name>
</gene>
<evidence type="ECO:0000259" key="2">
    <source>
        <dbReference type="SMART" id="SM00014"/>
    </source>
</evidence>
<comment type="caution">
    <text evidence="3">The sequence shown here is derived from an EMBL/GenBank/DDBJ whole genome shotgun (WGS) entry which is preliminary data.</text>
</comment>
<dbReference type="EMBL" id="JAELVF020000001">
    <property type="protein sequence ID" value="MBU7597922.1"/>
    <property type="molecule type" value="Genomic_DNA"/>
</dbReference>
<accession>A0A949N5E9</accession>
<dbReference type="PANTHER" id="PTHR14969">
    <property type="entry name" value="SPHINGOSINE-1-PHOSPHATE PHOSPHOHYDROLASE"/>
    <property type="match status" value="1"/>
</dbReference>
<keyword evidence="1" id="KW-0472">Membrane</keyword>
<keyword evidence="1" id="KW-1133">Transmembrane helix</keyword>
<name>A0A949N5E9_9ACTN</name>
<sequence>MAHANRILTDWFWDPWTMRGLLLVAVVLLCARGQKLLGLWVAGTSAVEWGGRTALRSALGRERPVWEHPVDSASLHALPSGHAMTAAASGVLLLWLARRTQLARAWWVFAVVVTAVSVAGVCFTRMFLGVHWPTDTLAGALLGTGVACASIATWTLVTRDGSGRTDRTATPGR</sequence>
<dbReference type="InterPro" id="IPR000326">
    <property type="entry name" value="PAP2/HPO"/>
</dbReference>
<evidence type="ECO:0000313" key="4">
    <source>
        <dbReference type="Proteomes" id="UP000694501"/>
    </source>
</evidence>
<dbReference type="RefSeq" id="WP_216814923.1">
    <property type="nucleotide sequence ID" value="NZ_JAELVF020000001.1"/>
</dbReference>
<feature type="transmembrane region" description="Helical" evidence="1">
    <location>
        <begin position="106"/>
        <end position="130"/>
    </location>
</feature>
<dbReference type="AlphaFoldDB" id="A0A949N5E9"/>
<dbReference type="Proteomes" id="UP000694501">
    <property type="component" value="Unassembled WGS sequence"/>
</dbReference>
<feature type="domain" description="Phosphatidic acid phosphatase type 2/haloperoxidase" evidence="2">
    <location>
        <begin position="37"/>
        <end position="151"/>
    </location>
</feature>
<proteinExistence type="predicted"/>
<feature type="transmembrane region" description="Helical" evidence="1">
    <location>
        <begin position="77"/>
        <end position="97"/>
    </location>
</feature>
<keyword evidence="4" id="KW-1185">Reference proteome</keyword>
<dbReference type="Pfam" id="PF01569">
    <property type="entry name" value="PAP2"/>
    <property type="match status" value="1"/>
</dbReference>
<organism evidence="3 4">
    <name type="scientific">Streptomyces tardus</name>
    <dbReference type="NCBI Taxonomy" id="2780544"/>
    <lineage>
        <taxon>Bacteria</taxon>
        <taxon>Bacillati</taxon>
        <taxon>Actinomycetota</taxon>
        <taxon>Actinomycetes</taxon>
        <taxon>Kitasatosporales</taxon>
        <taxon>Streptomycetaceae</taxon>
        <taxon>Streptomyces</taxon>
    </lineage>
</organism>
<dbReference type="SMART" id="SM00014">
    <property type="entry name" value="acidPPc"/>
    <property type="match status" value="1"/>
</dbReference>
<feature type="transmembrane region" description="Helical" evidence="1">
    <location>
        <begin position="136"/>
        <end position="157"/>
    </location>
</feature>
<protein>
    <submittedName>
        <fullName evidence="3">Phosphatase PAP2 family protein</fullName>
    </submittedName>
</protein>
<dbReference type="PANTHER" id="PTHR14969:SF13">
    <property type="entry name" value="AT30094P"/>
    <property type="match status" value="1"/>
</dbReference>
<evidence type="ECO:0000256" key="1">
    <source>
        <dbReference type="SAM" id="Phobius"/>
    </source>
</evidence>